<evidence type="ECO:0000313" key="5">
    <source>
        <dbReference type="Proteomes" id="UP000049455"/>
    </source>
</evidence>
<dbReference type="InterPro" id="IPR036986">
    <property type="entry name" value="S4_RNA-bd_sf"/>
</dbReference>
<evidence type="ECO:0000259" key="3">
    <source>
        <dbReference type="SMART" id="SM00363"/>
    </source>
</evidence>
<dbReference type="SUPFAM" id="SSF55174">
    <property type="entry name" value="Alpha-L RNA-binding motif"/>
    <property type="match status" value="1"/>
</dbReference>
<sequence length="118" mass="12989">MSEPDSGPARQRLDKWLWHARFFKTRTLAAKVVTEGRVRLGGEKVVKPAQPVGAGDVLTFPAGERVRVVEIKAILDRRGPASEAQAAYDDHSPAPVPRVGPRPTGRDRRRLDAARDDS</sequence>
<dbReference type="RefSeq" id="WP_055665068.1">
    <property type="nucleotide sequence ID" value="NZ_CYPR01000253.1"/>
</dbReference>
<dbReference type="Proteomes" id="UP000049455">
    <property type="component" value="Unassembled WGS sequence"/>
</dbReference>
<name>A0A0M7BGY7_9RHOB</name>
<reference evidence="4 5" key="1">
    <citation type="submission" date="2015-09" db="EMBL/GenBank/DDBJ databases">
        <authorList>
            <person name="Jackson K.R."/>
            <person name="Lunt B.L."/>
            <person name="Fisher J.N.B."/>
            <person name="Gardner A.V."/>
            <person name="Bailey M.E."/>
            <person name="Deus L.M."/>
            <person name="Earl A.S."/>
            <person name="Gibby P.D."/>
            <person name="Hartmann K.A."/>
            <person name="Liu J.E."/>
            <person name="Manci A.M."/>
            <person name="Nielsen D.A."/>
            <person name="Solomon M.B."/>
            <person name="Breakwell D.P."/>
            <person name="Burnett S.H."/>
            <person name="Grose J.H."/>
        </authorList>
    </citation>
    <scope>NUCLEOTIDE SEQUENCE [LARGE SCALE GENOMIC DNA]</scope>
    <source>
        <strain evidence="4 5">CECT 7799</strain>
    </source>
</reference>
<feature type="domain" description="RNA-binding S4" evidence="3">
    <location>
        <begin position="11"/>
        <end position="75"/>
    </location>
</feature>
<evidence type="ECO:0000256" key="2">
    <source>
        <dbReference type="SAM" id="MobiDB-lite"/>
    </source>
</evidence>
<gene>
    <name evidence="4" type="primary">hslR</name>
    <name evidence="4" type="ORF">JSE7799_03857</name>
</gene>
<dbReference type="InterPro" id="IPR002942">
    <property type="entry name" value="S4_RNA-bd"/>
</dbReference>
<organism evidence="4 5">
    <name type="scientific">Jannaschia seosinensis</name>
    <dbReference type="NCBI Taxonomy" id="313367"/>
    <lineage>
        <taxon>Bacteria</taxon>
        <taxon>Pseudomonadati</taxon>
        <taxon>Pseudomonadota</taxon>
        <taxon>Alphaproteobacteria</taxon>
        <taxon>Rhodobacterales</taxon>
        <taxon>Roseobacteraceae</taxon>
        <taxon>Jannaschia</taxon>
    </lineage>
</organism>
<keyword evidence="4" id="KW-0346">Stress response</keyword>
<dbReference type="EMBL" id="CYPR01000253">
    <property type="protein sequence ID" value="CUH41114.1"/>
    <property type="molecule type" value="Genomic_DNA"/>
</dbReference>
<dbReference type="CDD" id="cd00165">
    <property type="entry name" value="S4"/>
    <property type="match status" value="1"/>
</dbReference>
<keyword evidence="5" id="KW-1185">Reference proteome</keyword>
<dbReference type="Pfam" id="PF01479">
    <property type="entry name" value="S4"/>
    <property type="match status" value="1"/>
</dbReference>
<dbReference type="SMART" id="SM00363">
    <property type="entry name" value="S4"/>
    <property type="match status" value="1"/>
</dbReference>
<dbReference type="STRING" id="313367.JSE7799_03857"/>
<dbReference type="PROSITE" id="PS50889">
    <property type="entry name" value="S4"/>
    <property type="match status" value="1"/>
</dbReference>
<feature type="compositionally biased region" description="Basic and acidic residues" evidence="2">
    <location>
        <begin position="104"/>
        <end position="118"/>
    </location>
</feature>
<protein>
    <submittedName>
        <fullName evidence="4">Heat shock protein 15</fullName>
    </submittedName>
</protein>
<proteinExistence type="predicted"/>
<feature type="region of interest" description="Disordered" evidence="2">
    <location>
        <begin position="78"/>
        <end position="118"/>
    </location>
</feature>
<evidence type="ECO:0000256" key="1">
    <source>
        <dbReference type="PROSITE-ProRule" id="PRU00182"/>
    </source>
</evidence>
<evidence type="ECO:0000313" key="4">
    <source>
        <dbReference type="EMBL" id="CUH41114.1"/>
    </source>
</evidence>
<dbReference type="Gene3D" id="3.10.290.10">
    <property type="entry name" value="RNA-binding S4 domain"/>
    <property type="match status" value="1"/>
</dbReference>
<dbReference type="AlphaFoldDB" id="A0A0M7BGY7"/>
<dbReference type="OrthoDB" id="9797176at2"/>
<accession>A0A0M7BGY7</accession>
<keyword evidence="1" id="KW-0694">RNA-binding</keyword>
<dbReference type="GO" id="GO:0003723">
    <property type="term" value="F:RNA binding"/>
    <property type="evidence" value="ECO:0007669"/>
    <property type="project" value="UniProtKB-KW"/>
</dbReference>